<reference evidence="1 2" key="1">
    <citation type="submission" date="2022-10" db="EMBL/GenBank/DDBJ databases">
        <title>Janthinobacterium sp. hw3 Genome sequencing.</title>
        <authorList>
            <person name="Park S."/>
        </authorList>
    </citation>
    <scope>NUCLEOTIDE SEQUENCE [LARGE SCALE GENOMIC DNA]</scope>
    <source>
        <strain evidence="2">hw3</strain>
    </source>
</reference>
<dbReference type="RefSeq" id="WP_273668815.1">
    <property type="nucleotide sequence ID" value="NZ_JAQQXR010000001.1"/>
</dbReference>
<proteinExistence type="predicted"/>
<accession>A0ABT5JUL9</accession>
<dbReference type="EMBL" id="JAQQXR010000001">
    <property type="protein sequence ID" value="MDC8756186.1"/>
    <property type="molecule type" value="Genomic_DNA"/>
</dbReference>
<evidence type="ECO:0000313" key="1">
    <source>
        <dbReference type="EMBL" id="MDC8756186.1"/>
    </source>
</evidence>
<keyword evidence="2" id="KW-1185">Reference proteome</keyword>
<comment type="caution">
    <text evidence="1">The sequence shown here is derived from an EMBL/GenBank/DDBJ whole genome shotgun (WGS) entry which is preliminary data.</text>
</comment>
<organism evidence="1 2">
    <name type="scientific">Janthinobacterium fluminis</name>
    <dbReference type="NCBI Taxonomy" id="2987524"/>
    <lineage>
        <taxon>Bacteria</taxon>
        <taxon>Pseudomonadati</taxon>
        <taxon>Pseudomonadota</taxon>
        <taxon>Betaproteobacteria</taxon>
        <taxon>Burkholderiales</taxon>
        <taxon>Oxalobacteraceae</taxon>
        <taxon>Janthinobacterium</taxon>
    </lineage>
</organism>
<name>A0ABT5JUL9_9BURK</name>
<sequence length="122" mass="13470">MKNEKLTTDEYDALEQVARGIKTERVSACVARNTKRLSGLKLLSFSKDGRLSITDKAQQLLFVRRCINGLRAIANDPLSKLDTDVAYFLGKKAHIVARPSGEGYDISDKGRESLVDIANLGM</sequence>
<dbReference type="Proteomes" id="UP001221208">
    <property type="component" value="Unassembled WGS sequence"/>
</dbReference>
<evidence type="ECO:0000313" key="2">
    <source>
        <dbReference type="Proteomes" id="UP001221208"/>
    </source>
</evidence>
<gene>
    <name evidence="1" type="ORF">OIK44_01125</name>
</gene>
<protein>
    <submittedName>
        <fullName evidence="1">Uncharacterized protein</fullName>
    </submittedName>
</protein>